<dbReference type="HOGENOM" id="CLU_056776_8_1_6"/>
<dbReference type="FunCoup" id="G9EU18">
    <property type="interactions" value="504"/>
</dbReference>
<accession>G9EU18</accession>
<evidence type="ECO:0000256" key="1">
    <source>
        <dbReference type="PIRSR" id="PIRSR601310-1"/>
    </source>
</evidence>
<dbReference type="PROSITE" id="PS00892">
    <property type="entry name" value="HIT_1"/>
    <property type="match status" value="1"/>
</dbReference>
<evidence type="ECO:0000313" key="6">
    <source>
        <dbReference type="Proteomes" id="UP000002770"/>
    </source>
</evidence>
<evidence type="ECO:0000256" key="3">
    <source>
        <dbReference type="PROSITE-ProRule" id="PRU00464"/>
    </source>
</evidence>
<dbReference type="InterPro" id="IPR036265">
    <property type="entry name" value="HIT-like_sf"/>
</dbReference>
<dbReference type="RefSeq" id="WP_006872672.1">
    <property type="nucleotide sequence ID" value="NZ_JH413848.1"/>
</dbReference>
<keyword evidence="6" id="KW-1185">Reference proteome</keyword>
<feature type="domain" description="HIT" evidence="4">
    <location>
        <begin position="4"/>
        <end position="113"/>
    </location>
</feature>
<dbReference type="InterPro" id="IPR001310">
    <property type="entry name" value="Histidine_triad_HIT"/>
</dbReference>
<dbReference type="CDD" id="cd01276">
    <property type="entry name" value="PKCI_related"/>
    <property type="match status" value="1"/>
</dbReference>
<dbReference type="EMBL" id="JH413848">
    <property type="protein sequence ID" value="EHL29369.1"/>
    <property type="molecule type" value="Genomic_DNA"/>
</dbReference>
<dbReference type="Proteomes" id="UP000002770">
    <property type="component" value="Unassembled WGS sequence"/>
</dbReference>
<dbReference type="InParanoid" id="G9EU18"/>
<feature type="active site" description="Tele-AMP-histidine intermediate" evidence="1">
    <location>
        <position position="99"/>
    </location>
</feature>
<gene>
    <name evidence="5" type="ORF">LDG_8807</name>
</gene>
<dbReference type="PANTHER" id="PTHR23089">
    <property type="entry name" value="HISTIDINE TRIAD HIT PROTEIN"/>
    <property type="match status" value="1"/>
</dbReference>
<dbReference type="InterPro" id="IPR019808">
    <property type="entry name" value="Histidine_triad_CS"/>
</dbReference>
<dbReference type="eggNOG" id="COG0537">
    <property type="taxonomic scope" value="Bacteria"/>
</dbReference>
<evidence type="ECO:0000259" key="4">
    <source>
        <dbReference type="PROSITE" id="PS51084"/>
    </source>
</evidence>
<dbReference type="InterPro" id="IPR011146">
    <property type="entry name" value="HIT-like"/>
</dbReference>
<reference evidence="5 6" key="1">
    <citation type="journal article" date="2011" name="BMC Genomics">
        <title>Insight into cross-talk between intra-amoebal pathogens.</title>
        <authorList>
            <person name="Gimenez G."/>
            <person name="Bertelli C."/>
            <person name="Moliner C."/>
            <person name="Robert C."/>
            <person name="Raoult D."/>
            <person name="Fournier P.E."/>
            <person name="Greub G."/>
        </authorList>
    </citation>
    <scope>NUCLEOTIDE SEQUENCE [LARGE SCALE GENOMIC DNA]</scope>
    <source>
        <strain evidence="5 6">LLAP12</strain>
    </source>
</reference>
<dbReference type="AlphaFoldDB" id="G9EU18"/>
<name>G9EU18_9GAMM</name>
<dbReference type="Gene3D" id="3.30.428.10">
    <property type="entry name" value="HIT-like"/>
    <property type="match status" value="1"/>
</dbReference>
<dbReference type="PRINTS" id="PR00332">
    <property type="entry name" value="HISTRIAD"/>
</dbReference>
<organism evidence="5 6">
    <name type="scientific">Legionella drancourtii LLAP12</name>
    <dbReference type="NCBI Taxonomy" id="658187"/>
    <lineage>
        <taxon>Bacteria</taxon>
        <taxon>Pseudomonadati</taxon>
        <taxon>Pseudomonadota</taxon>
        <taxon>Gammaproteobacteria</taxon>
        <taxon>Legionellales</taxon>
        <taxon>Legionellaceae</taxon>
        <taxon>Legionella</taxon>
    </lineage>
</organism>
<feature type="short sequence motif" description="Histidine triad motif" evidence="2 3">
    <location>
        <begin position="97"/>
        <end position="101"/>
    </location>
</feature>
<evidence type="ECO:0000256" key="2">
    <source>
        <dbReference type="PIRSR" id="PIRSR601310-3"/>
    </source>
</evidence>
<dbReference type="Pfam" id="PF01230">
    <property type="entry name" value="HIT"/>
    <property type="match status" value="1"/>
</dbReference>
<evidence type="ECO:0000313" key="5">
    <source>
        <dbReference type="EMBL" id="EHL29369.1"/>
    </source>
</evidence>
<dbReference type="STRING" id="658187.LDG_8807"/>
<dbReference type="SUPFAM" id="SSF54197">
    <property type="entry name" value="HIT-like"/>
    <property type="match status" value="1"/>
</dbReference>
<proteinExistence type="predicted"/>
<dbReference type="OrthoDB" id="9784774at2"/>
<dbReference type="PROSITE" id="PS51084">
    <property type="entry name" value="HIT_2"/>
    <property type="match status" value="1"/>
</dbReference>
<sequence>MDCLFCKITEGAIPAAIVFEDDEIMAFRDLHPQAPMHLLIIPRQHIATINDTTDENQALLGKMILRAKKIAQAEGFSDTGYRLIFNINPDGGQTVYHIHLHLLGGRQMTWPPG</sequence>
<dbReference type="GO" id="GO:0003824">
    <property type="term" value="F:catalytic activity"/>
    <property type="evidence" value="ECO:0007669"/>
    <property type="project" value="InterPro"/>
</dbReference>
<protein>
    <recommendedName>
        <fullName evidence="4">HIT domain-containing protein</fullName>
    </recommendedName>
</protein>